<dbReference type="AlphaFoldDB" id="A0A6A5Z7Z5"/>
<evidence type="ECO:0000313" key="3">
    <source>
        <dbReference type="Proteomes" id="UP000799770"/>
    </source>
</evidence>
<reference evidence="2" key="1">
    <citation type="journal article" date="2020" name="Stud. Mycol.">
        <title>101 Dothideomycetes genomes: a test case for predicting lifestyles and emergence of pathogens.</title>
        <authorList>
            <person name="Haridas S."/>
            <person name="Albert R."/>
            <person name="Binder M."/>
            <person name="Bloem J."/>
            <person name="Labutti K."/>
            <person name="Salamov A."/>
            <person name="Andreopoulos B."/>
            <person name="Baker S."/>
            <person name="Barry K."/>
            <person name="Bills G."/>
            <person name="Bluhm B."/>
            <person name="Cannon C."/>
            <person name="Castanera R."/>
            <person name="Culley D."/>
            <person name="Daum C."/>
            <person name="Ezra D."/>
            <person name="Gonzalez J."/>
            <person name="Henrissat B."/>
            <person name="Kuo A."/>
            <person name="Liang C."/>
            <person name="Lipzen A."/>
            <person name="Lutzoni F."/>
            <person name="Magnuson J."/>
            <person name="Mondo S."/>
            <person name="Nolan M."/>
            <person name="Ohm R."/>
            <person name="Pangilinan J."/>
            <person name="Park H.-J."/>
            <person name="Ramirez L."/>
            <person name="Alfaro M."/>
            <person name="Sun H."/>
            <person name="Tritt A."/>
            <person name="Yoshinaga Y."/>
            <person name="Zwiers L.-H."/>
            <person name="Turgeon B."/>
            <person name="Goodwin S."/>
            <person name="Spatafora J."/>
            <person name="Crous P."/>
            <person name="Grigoriev I."/>
        </authorList>
    </citation>
    <scope>NUCLEOTIDE SEQUENCE</scope>
    <source>
        <strain evidence="2">CBS 627.86</strain>
    </source>
</reference>
<feature type="chain" id="PRO_5025664552" evidence="1">
    <location>
        <begin position="20"/>
        <end position="201"/>
    </location>
</feature>
<keyword evidence="1" id="KW-0732">Signal</keyword>
<dbReference type="EMBL" id="ML977322">
    <property type="protein sequence ID" value="KAF2115639.1"/>
    <property type="molecule type" value="Genomic_DNA"/>
</dbReference>
<accession>A0A6A5Z7Z5</accession>
<protein>
    <submittedName>
        <fullName evidence="2">Uncharacterized protein</fullName>
    </submittedName>
</protein>
<dbReference type="OrthoDB" id="3561297at2759"/>
<feature type="signal peptide" evidence="1">
    <location>
        <begin position="1"/>
        <end position="19"/>
    </location>
</feature>
<name>A0A6A5Z7Z5_9PLEO</name>
<organism evidence="2 3">
    <name type="scientific">Lophiotrema nucula</name>
    <dbReference type="NCBI Taxonomy" id="690887"/>
    <lineage>
        <taxon>Eukaryota</taxon>
        <taxon>Fungi</taxon>
        <taxon>Dikarya</taxon>
        <taxon>Ascomycota</taxon>
        <taxon>Pezizomycotina</taxon>
        <taxon>Dothideomycetes</taxon>
        <taxon>Pleosporomycetidae</taxon>
        <taxon>Pleosporales</taxon>
        <taxon>Lophiotremataceae</taxon>
        <taxon>Lophiotrema</taxon>
    </lineage>
</organism>
<evidence type="ECO:0000256" key="1">
    <source>
        <dbReference type="SAM" id="SignalP"/>
    </source>
</evidence>
<sequence length="201" mass="22244">MASLTSFQLWFLVVGTAWSSPFPEPTDAAVHYNAFDERAVNYKAANLALTLLKGVGGPATSFCYSYLHIPATATSTTTTTTSTVTMTTSTTTVTTTTSVCPAAARALPERAPQPIIYHAPGKAAGTLQHTGPLQLRGRSAFIRLQLSEPCTQDYYHDNRHTTTRHIESCRHLHRLRAVLAQWSRLYHRHNDKLLFASMSFY</sequence>
<gene>
    <name evidence="2" type="ORF">BDV96DRAFT_631576</name>
</gene>
<proteinExistence type="predicted"/>
<dbReference type="Proteomes" id="UP000799770">
    <property type="component" value="Unassembled WGS sequence"/>
</dbReference>
<keyword evidence="3" id="KW-1185">Reference proteome</keyword>
<evidence type="ECO:0000313" key="2">
    <source>
        <dbReference type="EMBL" id="KAF2115639.1"/>
    </source>
</evidence>